<reference evidence="1 2" key="1">
    <citation type="submission" date="2019-03" db="EMBL/GenBank/DDBJ databases">
        <title>Genomics of glacier-inhabiting Cryobacterium strains.</title>
        <authorList>
            <person name="Liu Q."/>
            <person name="Xin Y.-H."/>
        </authorList>
    </citation>
    <scope>NUCLEOTIDE SEQUENCE [LARGE SCALE GENOMIC DNA]</scope>
    <source>
        <strain evidence="1 2">Sr59</strain>
    </source>
</reference>
<dbReference type="RefSeq" id="WP_134641430.1">
    <property type="nucleotide sequence ID" value="NZ_SOHM01000031.1"/>
</dbReference>
<keyword evidence="2" id="KW-1185">Reference proteome</keyword>
<dbReference type="EMBL" id="SOHM01000031">
    <property type="protein sequence ID" value="TFD86948.1"/>
    <property type="molecule type" value="Genomic_DNA"/>
</dbReference>
<organism evidence="1 2">
    <name type="scientific">Cryobacterium lactosi</name>
    <dbReference type="NCBI Taxonomy" id="1259202"/>
    <lineage>
        <taxon>Bacteria</taxon>
        <taxon>Bacillati</taxon>
        <taxon>Actinomycetota</taxon>
        <taxon>Actinomycetes</taxon>
        <taxon>Micrococcales</taxon>
        <taxon>Microbacteriaceae</taxon>
        <taxon>Cryobacterium</taxon>
    </lineage>
</organism>
<proteinExistence type="predicted"/>
<evidence type="ECO:0008006" key="3">
    <source>
        <dbReference type="Google" id="ProtNLM"/>
    </source>
</evidence>
<name>A0A4R9BM03_9MICO</name>
<evidence type="ECO:0000313" key="1">
    <source>
        <dbReference type="EMBL" id="TFD86948.1"/>
    </source>
</evidence>
<gene>
    <name evidence="1" type="ORF">E3T61_13820</name>
</gene>
<sequence length="271" mass="29860">MPVRTSTSTHEDVRWTIEDEEHLARVVAVVALGQARHAAELISALDPIAPAFNTEQLRDAALSSIVIQPGTQAQVDARRWQRDGLLFEVISWVALIETHSGSQFLVRDPHLGSTTQGLDGLLLELNATRDEVTRTVIIEDKCSERPRRTFQSLVVPAFLDHHSNRRAPDLVATAASLLSRLPDPSRAVQRASAVLDIGRRGYRASLAIETGFDSSPKRHNLFKGYDALTGMIPANREGGAFVVGAELRPWFEQFAARVCHELATTELSDDV</sequence>
<dbReference type="AlphaFoldDB" id="A0A4R9BM03"/>
<comment type="caution">
    <text evidence="1">The sequence shown here is derived from an EMBL/GenBank/DDBJ whole genome shotgun (WGS) entry which is preliminary data.</text>
</comment>
<dbReference type="OrthoDB" id="5117958at2"/>
<evidence type="ECO:0000313" key="2">
    <source>
        <dbReference type="Proteomes" id="UP000298468"/>
    </source>
</evidence>
<dbReference type="Proteomes" id="UP000298468">
    <property type="component" value="Unassembled WGS sequence"/>
</dbReference>
<protein>
    <recommendedName>
        <fullName evidence="3">DUF1837 domain-containing protein</fullName>
    </recommendedName>
</protein>
<accession>A0A4R9BM03</accession>